<feature type="transmembrane region" description="Helical" evidence="6">
    <location>
        <begin position="223"/>
        <end position="246"/>
    </location>
</feature>
<organism evidence="9 10">
    <name type="scientific">Plasmopara halstedii</name>
    <name type="common">Downy mildew of sunflower</name>
    <dbReference type="NCBI Taxonomy" id="4781"/>
    <lineage>
        <taxon>Eukaryota</taxon>
        <taxon>Sar</taxon>
        <taxon>Stramenopiles</taxon>
        <taxon>Oomycota</taxon>
        <taxon>Peronosporomycetes</taxon>
        <taxon>Peronosporales</taxon>
        <taxon>Peronosporaceae</taxon>
        <taxon>Plasmopara</taxon>
    </lineage>
</organism>
<evidence type="ECO:0000313" key="10">
    <source>
        <dbReference type="Proteomes" id="UP000054928"/>
    </source>
</evidence>
<dbReference type="CDD" id="cd06186">
    <property type="entry name" value="NOX_Duox_like_FAD_NADP"/>
    <property type="match status" value="1"/>
</dbReference>
<dbReference type="InterPro" id="IPR013121">
    <property type="entry name" value="Fe_red_NAD-bd_6"/>
</dbReference>
<feature type="domain" description="Ferric oxidoreductase" evidence="7">
    <location>
        <begin position="154"/>
        <end position="268"/>
    </location>
</feature>
<dbReference type="OMA" id="HHECYYR"/>
<dbReference type="RefSeq" id="XP_024576747.1">
    <property type="nucleotide sequence ID" value="XM_024726030.1"/>
</dbReference>
<keyword evidence="4" id="KW-0560">Oxidoreductase</keyword>
<evidence type="ECO:0000256" key="2">
    <source>
        <dbReference type="ARBA" id="ARBA00022692"/>
    </source>
</evidence>
<dbReference type="PANTHER" id="PTHR11972">
    <property type="entry name" value="NADPH OXIDASE"/>
    <property type="match status" value="1"/>
</dbReference>
<feature type="transmembrane region" description="Helical" evidence="6">
    <location>
        <begin position="189"/>
        <end position="211"/>
    </location>
</feature>
<dbReference type="InterPro" id="IPR039261">
    <property type="entry name" value="FNR_nucleotide-bd"/>
</dbReference>
<dbReference type="InterPro" id="IPR050369">
    <property type="entry name" value="RBOH/FRE"/>
</dbReference>
<dbReference type="Gene3D" id="3.40.50.80">
    <property type="entry name" value="Nucleotide-binding domain of ferredoxin-NADP reductase (FNR) module"/>
    <property type="match status" value="1"/>
</dbReference>
<dbReference type="Proteomes" id="UP000054928">
    <property type="component" value="Unassembled WGS sequence"/>
</dbReference>
<reference evidence="10" key="1">
    <citation type="submission" date="2014-09" db="EMBL/GenBank/DDBJ databases">
        <authorList>
            <person name="Sharma Rahul"/>
            <person name="Thines Marco"/>
        </authorList>
    </citation>
    <scope>NUCLEOTIDE SEQUENCE [LARGE SCALE GENOMIC DNA]</scope>
</reference>
<evidence type="ECO:0000259" key="7">
    <source>
        <dbReference type="Pfam" id="PF01794"/>
    </source>
</evidence>
<evidence type="ECO:0000256" key="1">
    <source>
        <dbReference type="ARBA" id="ARBA00004141"/>
    </source>
</evidence>
<dbReference type="SUPFAM" id="SSF52343">
    <property type="entry name" value="Ferredoxin reductase-like, C-terminal NADP-linked domain"/>
    <property type="match status" value="1"/>
</dbReference>
<evidence type="ECO:0000256" key="5">
    <source>
        <dbReference type="ARBA" id="ARBA00023136"/>
    </source>
</evidence>
<accession>A0A0P1AGT8</accession>
<keyword evidence="10" id="KW-1185">Reference proteome</keyword>
<dbReference type="STRING" id="4781.A0A0P1AGT8"/>
<name>A0A0P1AGT8_PLAHL</name>
<comment type="subcellular location">
    <subcellularLocation>
        <location evidence="1">Membrane</location>
        <topology evidence="1">Multi-pass membrane protein</topology>
    </subcellularLocation>
</comment>
<dbReference type="GeneID" id="36405637"/>
<keyword evidence="3 6" id="KW-1133">Transmembrane helix</keyword>
<keyword evidence="5 6" id="KW-0472">Membrane</keyword>
<dbReference type="Pfam" id="PF01794">
    <property type="entry name" value="Ferric_reduct"/>
    <property type="match status" value="1"/>
</dbReference>
<feature type="transmembrane region" description="Helical" evidence="6">
    <location>
        <begin position="128"/>
        <end position="144"/>
    </location>
</feature>
<dbReference type="GO" id="GO:0016491">
    <property type="term" value="F:oxidoreductase activity"/>
    <property type="evidence" value="ECO:0007669"/>
    <property type="project" value="UniProtKB-KW"/>
</dbReference>
<dbReference type="Pfam" id="PF08030">
    <property type="entry name" value="NAD_binding_6"/>
    <property type="match status" value="1"/>
</dbReference>
<evidence type="ECO:0000256" key="4">
    <source>
        <dbReference type="ARBA" id="ARBA00023002"/>
    </source>
</evidence>
<feature type="transmembrane region" description="Helical" evidence="6">
    <location>
        <begin position="258"/>
        <end position="286"/>
    </location>
</feature>
<dbReference type="EMBL" id="CCYD01000482">
    <property type="protein sequence ID" value="CEG40378.1"/>
    <property type="molecule type" value="Genomic_DNA"/>
</dbReference>
<protein>
    <recommendedName>
        <fullName evidence="11">FAD-binding FR-type domain-containing protein</fullName>
    </recommendedName>
</protein>
<evidence type="ECO:0008006" key="11">
    <source>
        <dbReference type="Google" id="ProtNLM"/>
    </source>
</evidence>
<dbReference type="OrthoDB" id="167398at2759"/>
<sequence>MNMHHNSKRITRAVFDSMTPKTIYNGVPVLEGVDTSTLAWSSHGHTSHEVPMLDTKRRGSATYNMEDSVNSIPATEGSFVQSRRKFLPGPFQRLLRSWIVFRWKLSRVCFSVPVPLLTSLTNLKLGDVLVTIPIVLGTVAYTALQAKARQVVATGIPSSIALAFVFAFAVRNNSVLLVCTGIPFERSLFYHKVAALVTIVVSGLHGCVSLSNQHKSERTLMNYHVLSGIGTLFALSLIYLLSLNFIRRKFFEFFVRAHWLLFLVVIVGALFHGATHVVLGVTPWAIDMLYRLGYRSRVYTHGSFRTSHKGVIAHDQISICALPGNITRIQFPRVRQDSGETFVYEAAMVTFYIKALGKWTTKLLAVALKREACAMRLDGPSVFNLFVDGPYGKLSIDLASPTLYSHVVLFSGGICMTPMRSIVNWLHHECYYRNRGTIPHVRFIWSVKEIETIRSLLMRDEPRRDSCLEVDEVASYIPHILAHPQNTNQATDAFVSEIYLTRDDMNVEAQTFPELINCLHTEIRPDTIAILREMGDEAKNSGKDRVAVLVCGPPALVDDILYASRKLARELKVHFDVHQETFQL</sequence>
<dbReference type="PANTHER" id="PTHR11972:SF55">
    <property type="entry name" value="FERRIC REDUCTASE"/>
    <property type="match status" value="1"/>
</dbReference>
<evidence type="ECO:0000256" key="6">
    <source>
        <dbReference type="SAM" id="Phobius"/>
    </source>
</evidence>
<dbReference type="InterPro" id="IPR013130">
    <property type="entry name" value="Fe3_Rdtase_TM_dom"/>
</dbReference>
<keyword evidence="2 6" id="KW-0812">Transmembrane</keyword>
<dbReference type="AlphaFoldDB" id="A0A0P1AGT8"/>
<proteinExistence type="predicted"/>
<dbReference type="GO" id="GO:0005886">
    <property type="term" value="C:plasma membrane"/>
    <property type="evidence" value="ECO:0007669"/>
    <property type="project" value="TreeGrafter"/>
</dbReference>
<feature type="domain" description="Ferric reductase NAD binding" evidence="8">
    <location>
        <begin position="404"/>
        <end position="560"/>
    </location>
</feature>
<evidence type="ECO:0000259" key="8">
    <source>
        <dbReference type="Pfam" id="PF08030"/>
    </source>
</evidence>
<evidence type="ECO:0000313" key="9">
    <source>
        <dbReference type="EMBL" id="CEG40378.1"/>
    </source>
</evidence>
<evidence type="ECO:0000256" key="3">
    <source>
        <dbReference type="ARBA" id="ARBA00022989"/>
    </source>
</evidence>